<evidence type="ECO:0000313" key="6">
    <source>
        <dbReference type="Proteomes" id="UP001190700"/>
    </source>
</evidence>
<keyword evidence="2" id="KW-0689">Ribosomal protein</keyword>
<dbReference type="PANTHER" id="PTHR15680:SF9">
    <property type="entry name" value="LARGE RIBOSOMAL SUBUNIT PROTEIN BL19M"/>
    <property type="match status" value="1"/>
</dbReference>
<protein>
    <recommendedName>
        <fullName evidence="7">Ribosomal protein L19</fullName>
    </recommendedName>
</protein>
<evidence type="ECO:0000256" key="4">
    <source>
        <dbReference type="SAM" id="MobiDB-lite"/>
    </source>
</evidence>
<organism evidence="5 6">
    <name type="scientific">Cymbomonas tetramitiformis</name>
    <dbReference type="NCBI Taxonomy" id="36881"/>
    <lineage>
        <taxon>Eukaryota</taxon>
        <taxon>Viridiplantae</taxon>
        <taxon>Chlorophyta</taxon>
        <taxon>Pyramimonadophyceae</taxon>
        <taxon>Pyramimonadales</taxon>
        <taxon>Pyramimonadaceae</taxon>
        <taxon>Cymbomonas</taxon>
    </lineage>
</organism>
<keyword evidence="6" id="KW-1185">Reference proteome</keyword>
<reference evidence="5 6" key="1">
    <citation type="journal article" date="2015" name="Genome Biol. Evol.">
        <title>Comparative Genomics of a Bacterivorous Green Alga Reveals Evolutionary Causalities and Consequences of Phago-Mixotrophic Mode of Nutrition.</title>
        <authorList>
            <person name="Burns J.A."/>
            <person name="Paasch A."/>
            <person name="Narechania A."/>
            <person name="Kim E."/>
        </authorList>
    </citation>
    <scope>NUCLEOTIDE SEQUENCE [LARGE SCALE GENOMIC DNA]</scope>
    <source>
        <strain evidence="5 6">PLY_AMNH</strain>
    </source>
</reference>
<dbReference type="InterPro" id="IPR001857">
    <property type="entry name" value="Ribosomal_bL19"/>
</dbReference>
<keyword evidence="3" id="KW-0687">Ribonucleoprotein</keyword>
<feature type="region of interest" description="Disordered" evidence="4">
    <location>
        <begin position="87"/>
        <end position="113"/>
    </location>
</feature>
<evidence type="ECO:0000256" key="3">
    <source>
        <dbReference type="ARBA" id="ARBA00023274"/>
    </source>
</evidence>
<dbReference type="Proteomes" id="UP001190700">
    <property type="component" value="Unassembled WGS sequence"/>
</dbReference>
<comment type="similarity">
    <text evidence="1">Belongs to the bacterial ribosomal protein bL19 family.</text>
</comment>
<sequence length="256" mass="28943">MLRLRDAFSRACRGNVLKKEVLAAAVGNPLPVATPCAIPSVVKPSSSNGMWTAAFRANKNLEIPSTLCPSIQKGLLQVGFSKFHTSATLNMRGPEPRDDTPPPPRPASMKSVPGYGCAGGGAPAFTPTSQLVKRKVYRKRCRFMLKTLEYEECLQRRESRPFKVPEFRAGDVIEVKFMVPENQNRPASFKGVCIARRNRGVMSSFSLLNHIYGDQLERTFPLYSPHLLDMKILERRKNRRSKMYWLRDRKPKEYAV</sequence>
<dbReference type="Gene3D" id="2.30.30.790">
    <property type="match status" value="1"/>
</dbReference>
<dbReference type="InterPro" id="IPR008991">
    <property type="entry name" value="Translation_prot_SH3-like_sf"/>
</dbReference>
<name>A0AAE0CCT4_9CHLO</name>
<comment type="caution">
    <text evidence="5">The sequence shown here is derived from an EMBL/GenBank/DDBJ whole genome shotgun (WGS) entry which is preliminary data.</text>
</comment>
<dbReference type="SUPFAM" id="SSF50104">
    <property type="entry name" value="Translation proteins SH3-like domain"/>
    <property type="match status" value="1"/>
</dbReference>
<dbReference type="GO" id="GO:0006412">
    <property type="term" value="P:translation"/>
    <property type="evidence" value="ECO:0007669"/>
    <property type="project" value="InterPro"/>
</dbReference>
<proteinExistence type="inferred from homology"/>
<evidence type="ECO:0008006" key="7">
    <source>
        <dbReference type="Google" id="ProtNLM"/>
    </source>
</evidence>
<accession>A0AAE0CCT4</accession>
<dbReference type="GO" id="GO:0005762">
    <property type="term" value="C:mitochondrial large ribosomal subunit"/>
    <property type="evidence" value="ECO:0007669"/>
    <property type="project" value="TreeGrafter"/>
</dbReference>
<evidence type="ECO:0000256" key="1">
    <source>
        <dbReference type="ARBA" id="ARBA00005781"/>
    </source>
</evidence>
<evidence type="ECO:0000256" key="2">
    <source>
        <dbReference type="ARBA" id="ARBA00022980"/>
    </source>
</evidence>
<dbReference type="EMBL" id="LGRX02025851">
    <property type="protein sequence ID" value="KAK3251750.1"/>
    <property type="molecule type" value="Genomic_DNA"/>
</dbReference>
<gene>
    <name evidence="5" type="ORF">CYMTET_38915</name>
</gene>
<dbReference type="GO" id="GO:0003735">
    <property type="term" value="F:structural constituent of ribosome"/>
    <property type="evidence" value="ECO:0007669"/>
    <property type="project" value="InterPro"/>
</dbReference>
<dbReference type="PANTHER" id="PTHR15680">
    <property type="entry name" value="RIBOSOMAL PROTEIN L19"/>
    <property type="match status" value="1"/>
</dbReference>
<dbReference type="InterPro" id="IPR038657">
    <property type="entry name" value="Ribosomal_bL19_sf"/>
</dbReference>
<dbReference type="AlphaFoldDB" id="A0AAE0CCT4"/>
<dbReference type="Pfam" id="PF01245">
    <property type="entry name" value="Ribosomal_L19"/>
    <property type="match status" value="1"/>
</dbReference>
<evidence type="ECO:0000313" key="5">
    <source>
        <dbReference type="EMBL" id="KAK3251750.1"/>
    </source>
</evidence>